<dbReference type="STRING" id="240159.A0A4U5VLA2"/>
<keyword evidence="2" id="KW-0689">Ribosomal protein</keyword>
<feature type="region of interest" description="Disordered" evidence="4">
    <location>
        <begin position="325"/>
        <end position="356"/>
    </location>
</feature>
<organism evidence="6 7">
    <name type="scientific">Collichthys lucidus</name>
    <name type="common">Big head croaker</name>
    <name type="synonym">Sciaena lucida</name>
    <dbReference type="NCBI Taxonomy" id="240159"/>
    <lineage>
        <taxon>Eukaryota</taxon>
        <taxon>Metazoa</taxon>
        <taxon>Chordata</taxon>
        <taxon>Craniata</taxon>
        <taxon>Vertebrata</taxon>
        <taxon>Euteleostomi</taxon>
        <taxon>Actinopterygii</taxon>
        <taxon>Neopterygii</taxon>
        <taxon>Teleostei</taxon>
        <taxon>Neoteleostei</taxon>
        <taxon>Acanthomorphata</taxon>
        <taxon>Eupercaria</taxon>
        <taxon>Sciaenidae</taxon>
        <taxon>Collichthys</taxon>
    </lineage>
</organism>
<gene>
    <name evidence="6" type="ORF">D9C73_022421</name>
</gene>
<dbReference type="Proteomes" id="UP000298787">
    <property type="component" value="Chromosome 20"/>
</dbReference>
<evidence type="ECO:0000313" key="6">
    <source>
        <dbReference type="EMBL" id="TKS89148.1"/>
    </source>
</evidence>
<accession>A0A4U5VLA2</accession>
<dbReference type="GO" id="GO:0003735">
    <property type="term" value="F:structural constituent of ribosome"/>
    <property type="evidence" value="ECO:0007669"/>
    <property type="project" value="TreeGrafter"/>
</dbReference>
<dbReference type="PANTHER" id="PTHR12146">
    <property type="entry name" value="40S RIBOSOMAL PROTEIN S10"/>
    <property type="match status" value="1"/>
</dbReference>
<dbReference type="GO" id="GO:0022627">
    <property type="term" value="C:cytosolic small ribosomal subunit"/>
    <property type="evidence" value="ECO:0007669"/>
    <property type="project" value="TreeGrafter"/>
</dbReference>
<keyword evidence="7" id="KW-1185">Reference proteome</keyword>
<evidence type="ECO:0000313" key="7">
    <source>
        <dbReference type="Proteomes" id="UP000298787"/>
    </source>
</evidence>
<evidence type="ECO:0000256" key="1">
    <source>
        <dbReference type="ARBA" id="ARBA00007278"/>
    </source>
</evidence>
<comment type="similarity">
    <text evidence="1">Belongs to the eukaryotic ribosomal protein eS10 family.</text>
</comment>
<evidence type="ECO:0000259" key="5">
    <source>
        <dbReference type="Pfam" id="PF03501"/>
    </source>
</evidence>
<evidence type="ECO:0000256" key="4">
    <source>
        <dbReference type="SAM" id="MobiDB-lite"/>
    </source>
</evidence>
<protein>
    <submittedName>
        <fullName evidence="6">Plectin</fullName>
    </submittedName>
</protein>
<dbReference type="AlphaFoldDB" id="A0A4U5VLA2"/>
<evidence type="ECO:0000256" key="3">
    <source>
        <dbReference type="ARBA" id="ARBA00023274"/>
    </source>
</evidence>
<dbReference type="FunFam" id="1.10.10.10:FF:000388">
    <property type="entry name" value="plectin isoform X1"/>
    <property type="match status" value="1"/>
</dbReference>
<reference evidence="6 7" key="1">
    <citation type="submission" date="2019-01" db="EMBL/GenBank/DDBJ databases">
        <title>Genome Assembly of Collichthys lucidus.</title>
        <authorList>
            <person name="Cai M."/>
            <person name="Xiao S."/>
        </authorList>
    </citation>
    <scope>NUCLEOTIDE SEQUENCE [LARGE SCALE GENOMIC DNA]</scope>
    <source>
        <strain evidence="6">JT15FE1705JMU</strain>
        <tissue evidence="6">Muscle</tissue>
    </source>
</reference>
<dbReference type="InterPro" id="IPR037447">
    <property type="entry name" value="Ribosomal_eS10"/>
</dbReference>
<sequence>MAAGMVMSFADLRAIYERLFQDGVIVAKKDKRPRSMHPDVRGVTNLKVIRAMGSLRSKGFVRETFAWKHVYYYITNEGTAYLRDYLHLPPEILPAPLKCARVHPVRGLTSKPEPGQETVMDRDVYRHKTVWEEKEQPERRPRNLRGSYQSDAAAGQLQTFLKRNEDFCREDEPCLSLSRVSSLKTEPPDEILPNFVNSPESECVKTQEAADDVTRGETSNLTLETHGEVEPEVEPALVDLTREGVCDVVTEEELHDVEVMNQLNVEAFGPVSDLDSDSATSPSVVDYDTVDEAQEKILSELRVTSKTSFSAFFGAGCAGPALKTTRLQEDQDSPADDPERNVQRVGSDFLEGSSLS</sequence>
<dbReference type="EMBL" id="CM014097">
    <property type="protein sequence ID" value="TKS89148.1"/>
    <property type="molecule type" value="Genomic_DNA"/>
</dbReference>
<feature type="domain" description="Plectin/eS10 N-terminal" evidence="5">
    <location>
        <begin position="10"/>
        <end position="98"/>
    </location>
</feature>
<evidence type="ECO:0000256" key="2">
    <source>
        <dbReference type="ARBA" id="ARBA00022980"/>
    </source>
</evidence>
<dbReference type="PANTHER" id="PTHR12146:SF25">
    <property type="entry name" value="PLECTIN_ES10 N-TERMINAL DOMAIN-CONTAINING PROTEIN"/>
    <property type="match status" value="1"/>
</dbReference>
<keyword evidence="3" id="KW-0687">Ribonucleoprotein</keyword>
<name>A0A4U5VLA2_COLLU</name>
<proteinExistence type="inferred from homology"/>
<dbReference type="Gene3D" id="1.10.10.10">
    <property type="entry name" value="Winged helix-like DNA-binding domain superfamily/Winged helix DNA-binding domain"/>
    <property type="match status" value="1"/>
</dbReference>
<dbReference type="InterPro" id="IPR036388">
    <property type="entry name" value="WH-like_DNA-bd_sf"/>
</dbReference>
<dbReference type="GO" id="GO:0003723">
    <property type="term" value="F:RNA binding"/>
    <property type="evidence" value="ECO:0007669"/>
    <property type="project" value="TreeGrafter"/>
</dbReference>
<dbReference type="Pfam" id="PF03501">
    <property type="entry name" value="S10_plectin"/>
    <property type="match status" value="1"/>
</dbReference>
<dbReference type="InterPro" id="IPR005326">
    <property type="entry name" value="Plectin_eS10_N"/>
</dbReference>